<evidence type="ECO:0000313" key="3">
    <source>
        <dbReference type="Proteomes" id="UP000050934"/>
    </source>
</evidence>
<protein>
    <recommendedName>
        <fullName evidence="1">Glycosyl transferase family 1 domain-containing protein</fullName>
    </recommendedName>
</protein>
<name>A0A0R2I8D4_9LACO</name>
<dbReference type="Gene3D" id="3.40.50.2000">
    <property type="entry name" value="Glycogen Phosphorylase B"/>
    <property type="match status" value="3"/>
</dbReference>
<reference evidence="2 3" key="1">
    <citation type="journal article" date="2015" name="Genome Announc.">
        <title>Expanding the biotechnology potential of lactobacilli through comparative genomics of 213 strains and associated genera.</title>
        <authorList>
            <person name="Sun Z."/>
            <person name="Harris H.M."/>
            <person name="McCann A."/>
            <person name="Guo C."/>
            <person name="Argimon S."/>
            <person name="Zhang W."/>
            <person name="Yang X."/>
            <person name="Jeffery I.B."/>
            <person name="Cooney J.C."/>
            <person name="Kagawa T.F."/>
            <person name="Liu W."/>
            <person name="Song Y."/>
            <person name="Salvetti E."/>
            <person name="Wrobel A."/>
            <person name="Rasinkangas P."/>
            <person name="Parkhill J."/>
            <person name="Rea M.C."/>
            <person name="O'Sullivan O."/>
            <person name="Ritari J."/>
            <person name="Douillard F.P."/>
            <person name="Paul Ross R."/>
            <person name="Yang R."/>
            <person name="Briner A.E."/>
            <person name="Felis G.E."/>
            <person name="de Vos W.M."/>
            <person name="Barrangou R."/>
            <person name="Klaenhammer T.R."/>
            <person name="Caufield P.W."/>
            <person name="Cui Y."/>
            <person name="Zhang H."/>
            <person name="O'Toole P.W."/>
        </authorList>
    </citation>
    <scope>NUCLEOTIDE SEQUENCE [LARGE SCALE GENOMIC DNA]</scope>
    <source>
        <strain evidence="2 3">DSM 17896</strain>
    </source>
</reference>
<feature type="domain" description="Glycosyl transferase family 1" evidence="1">
    <location>
        <begin position="328"/>
        <end position="485"/>
    </location>
</feature>
<comment type="caution">
    <text evidence="2">The sequence shown here is derived from an EMBL/GenBank/DDBJ whole genome shotgun (WGS) entry which is preliminary data.</text>
</comment>
<evidence type="ECO:0000259" key="1">
    <source>
        <dbReference type="Pfam" id="PF00534"/>
    </source>
</evidence>
<keyword evidence="3" id="KW-1185">Reference proteome</keyword>
<dbReference type="Proteomes" id="UP000050934">
    <property type="component" value="Unassembled WGS sequence"/>
</dbReference>
<organism evidence="2 3">
    <name type="scientific">Limosilactobacillus secaliphilus</name>
    <dbReference type="NCBI Taxonomy" id="396268"/>
    <lineage>
        <taxon>Bacteria</taxon>
        <taxon>Bacillati</taxon>
        <taxon>Bacillota</taxon>
        <taxon>Bacilli</taxon>
        <taxon>Lactobacillales</taxon>
        <taxon>Lactobacillaceae</taxon>
        <taxon>Limosilactobacillus</taxon>
    </lineage>
</organism>
<dbReference type="AlphaFoldDB" id="A0A0R2I8D4"/>
<sequence length="512" mass="59723">MGKMLFFLNDNIQTNMSGIEHAQVERLRLFRSHHQSAKIVTRQYSNELHSVTRAAGVKDEDFVNLFDYFQDAVNVKDRKVTIQDLHLDPSWKRKSDGDSYNFYQGKERMVYVRRGADHHVMNEQYFDRYGKLIKVSWYDHRGFLSVDQLYDWDGNINTQNYFRPDGSLALQLTNHNNMRGKQETSYHLFNYKGHDYQFPNFAELTRFFYDELVQDERYTNGEPVGLIVDRSFEVGWAVMNMKQRVFRVLQLHNAHLNNPDDIMHSTLNFNYTWALNNIHDWDGVISLTEYQLGDLKKRWPDVKFYRIPGPIVPDEQLNAPHVPFNSRQKDLVVTIARLSPEKQQDQLLKVWPDVLKAIPDAKLELWGYANDNFDQKLKKIIKDEGIEKSVKLKGYSENIAEVEDHAQLMVLPSRAEGLPLVLVEAISHGLPAIANDIKYGPRDVIVDQKSGLLTQNGDLDGLKKAIISLLSDQDRLSKMSEFAYEDSRRYSEDTVMGLWEQVIEDVRKWQKA</sequence>
<accession>A0A0R2I8D4</accession>
<dbReference type="GO" id="GO:0016757">
    <property type="term" value="F:glycosyltransferase activity"/>
    <property type="evidence" value="ECO:0007669"/>
    <property type="project" value="InterPro"/>
</dbReference>
<dbReference type="PANTHER" id="PTHR12526:SF630">
    <property type="entry name" value="GLYCOSYLTRANSFERASE"/>
    <property type="match status" value="1"/>
</dbReference>
<dbReference type="SUPFAM" id="SSF53756">
    <property type="entry name" value="UDP-Glycosyltransferase/glycogen phosphorylase"/>
    <property type="match status" value="1"/>
</dbReference>
<gene>
    <name evidence="2" type="ORF">IV45_GL001055</name>
</gene>
<dbReference type="STRING" id="396268.IV45_GL001055"/>
<dbReference type="InterPro" id="IPR001296">
    <property type="entry name" value="Glyco_trans_1"/>
</dbReference>
<proteinExistence type="predicted"/>
<dbReference type="EMBL" id="JQBW01000010">
    <property type="protein sequence ID" value="KRN58604.1"/>
    <property type="molecule type" value="Genomic_DNA"/>
</dbReference>
<dbReference type="Pfam" id="PF00534">
    <property type="entry name" value="Glycos_transf_1"/>
    <property type="match status" value="1"/>
</dbReference>
<dbReference type="PANTHER" id="PTHR12526">
    <property type="entry name" value="GLYCOSYLTRANSFERASE"/>
    <property type="match status" value="1"/>
</dbReference>
<evidence type="ECO:0000313" key="2">
    <source>
        <dbReference type="EMBL" id="KRN58604.1"/>
    </source>
</evidence>
<dbReference type="PATRIC" id="fig|396268.3.peg.1067"/>